<name>A0A975G8U3_9BACT</name>
<feature type="transmembrane region" description="Helical" evidence="1">
    <location>
        <begin position="6"/>
        <end position="24"/>
    </location>
</feature>
<evidence type="ECO:0000313" key="4">
    <source>
        <dbReference type="EMBL" id="QUE51204.1"/>
    </source>
</evidence>
<dbReference type="Gene3D" id="3.40.50.410">
    <property type="entry name" value="von Willebrand factor, type A domain"/>
    <property type="match status" value="1"/>
</dbReference>
<feature type="domain" description="VWFA" evidence="3">
    <location>
        <begin position="88"/>
        <end position="193"/>
    </location>
</feature>
<dbReference type="InterPro" id="IPR024163">
    <property type="entry name" value="Aerotolerance_reg_N"/>
</dbReference>
<dbReference type="SUPFAM" id="SSF53300">
    <property type="entry name" value="vWA-like"/>
    <property type="match status" value="1"/>
</dbReference>
<feature type="domain" description="Aerotolerance regulator N-terminal" evidence="2">
    <location>
        <begin position="1"/>
        <end position="78"/>
    </location>
</feature>
<dbReference type="AlphaFoldDB" id="A0A975G8U3"/>
<dbReference type="Pfam" id="PF13519">
    <property type="entry name" value="VWA_2"/>
    <property type="match status" value="1"/>
</dbReference>
<dbReference type="InterPro" id="IPR002035">
    <property type="entry name" value="VWF_A"/>
</dbReference>
<organism evidence="4 5">
    <name type="scientific">Luteolibacter ambystomatis</name>
    <dbReference type="NCBI Taxonomy" id="2824561"/>
    <lineage>
        <taxon>Bacteria</taxon>
        <taxon>Pseudomonadati</taxon>
        <taxon>Verrucomicrobiota</taxon>
        <taxon>Verrucomicrobiia</taxon>
        <taxon>Verrucomicrobiales</taxon>
        <taxon>Verrucomicrobiaceae</taxon>
        <taxon>Luteolibacter</taxon>
    </lineage>
</organism>
<dbReference type="KEGG" id="lamb:KBB96_20415"/>
<proteinExistence type="predicted"/>
<evidence type="ECO:0000313" key="5">
    <source>
        <dbReference type="Proteomes" id="UP000676169"/>
    </source>
</evidence>
<protein>
    <submittedName>
        <fullName evidence="4">VWA domain-containing protein</fullName>
    </submittedName>
</protein>
<dbReference type="InterPro" id="IPR011933">
    <property type="entry name" value="Double_TM_dom"/>
</dbReference>
<dbReference type="InterPro" id="IPR036465">
    <property type="entry name" value="vWFA_dom_sf"/>
</dbReference>
<evidence type="ECO:0000256" key="1">
    <source>
        <dbReference type="SAM" id="Phobius"/>
    </source>
</evidence>
<dbReference type="EMBL" id="CP073100">
    <property type="protein sequence ID" value="QUE51204.1"/>
    <property type="molecule type" value="Genomic_DNA"/>
</dbReference>
<dbReference type="NCBIfam" id="TIGR02226">
    <property type="entry name" value="two_anch"/>
    <property type="match status" value="1"/>
</dbReference>
<keyword evidence="5" id="KW-1185">Reference proteome</keyword>
<keyword evidence="1" id="KW-1133">Transmembrane helix</keyword>
<reference evidence="4" key="1">
    <citation type="submission" date="2021-04" db="EMBL/GenBank/DDBJ databases">
        <title>Luteolibacter sp. 32A isolated from the skin of an Anderson's salamander (Ambystoma andersonii).</title>
        <authorList>
            <person name="Spergser J."/>
            <person name="Busse H.-J."/>
        </authorList>
    </citation>
    <scope>NUCLEOTIDE SEQUENCE</scope>
    <source>
        <strain evidence="4">32A</strain>
    </source>
</reference>
<gene>
    <name evidence="4" type="ORF">KBB96_20415</name>
</gene>
<dbReference type="Pfam" id="PF07584">
    <property type="entry name" value="BatA"/>
    <property type="match status" value="1"/>
</dbReference>
<sequence length="589" mass="63243">MTFGFPMFFWGLLALLPLAAVYFIRTRPRRQPVNAFFLWQQVFQQKAASSLFQKLRNLLSLLLVALAFGAAVVALTRPRFDDGSAPDLLIVIDRSASMQSVEDGRSRIDQAKDLARSWITALGGSQRAAIADVAGSLEYRAHLTNHARLLKDAINGMTASDQALDPHALDELTLLSAAASDGKAGTRILFLTDRHSSPMKLPDGVEVVQVGGKGGNAGITAADLRWDSPGRASLFVSLISDFPEDRDVELELVSANDGVLARLFTVHLPAHGTANESIAVEPIEPGNWLLRLRGKDVFDADNIAPLGLNAPQPIPVQVAAKNPYFFQQCIAAFSRADSLFEPLDGFARLSLAVGSPPETECSIVFAPAGESPFWKSVGEELPPGPPEVMSKDHPLIARIDPALLGFDGARKLTAPQGAVVVLAHADGTPLVYTCSVDGKSAVVLNFDPSREDFYLSPWFPVLVHDAAVLLTGRENQFPSAVATGSHVEVPGTEDVKKALLEMDRKTVPVTTTMPALIERVGNYSFSRNSTDWHLGGAVFSAGESGPAPSGDPPPQVKLATGWPLAGWFLLGAIGLVLGEEFLYHRRKVG</sequence>
<dbReference type="RefSeq" id="WP_211631343.1">
    <property type="nucleotide sequence ID" value="NZ_CP073100.1"/>
</dbReference>
<dbReference type="Proteomes" id="UP000676169">
    <property type="component" value="Chromosome"/>
</dbReference>
<dbReference type="PANTHER" id="PTHR37464:SF1">
    <property type="entry name" value="BLL2463 PROTEIN"/>
    <property type="match status" value="1"/>
</dbReference>
<dbReference type="PANTHER" id="PTHR37464">
    <property type="entry name" value="BLL2463 PROTEIN"/>
    <property type="match status" value="1"/>
</dbReference>
<accession>A0A975G8U3</accession>
<evidence type="ECO:0000259" key="2">
    <source>
        <dbReference type="Pfam" id="PF07584"/>
    </source>
</evidence>
<evidence type="ECO:0000259" key="3">
    <source>
        <dbReference type="Pfam" id="PF13519"/>
    </source>
</evidence>
<feature type="transmembrane region" description="Helical" evidence="1">
    <location>
        <begin position="58"/>
        <end position="76"/>
    </location>
</feature>
<keyword evidence="1" id="KW-0472">Membrane</keyword>
<keyword evidence="1" id="KW-0812">Transmembrane</keyword>
<feature type="transmembrane region" description="Helical" evidence="1">
    <location>
        <begin position="564"/>
        <end position="583"/>
    </location>
</feature>